<accession>A0ABW0HJ29</accession>
<keyword evidence="4" id="KW-1185">Reference proteome</keyword>
<evidence type="ECO:0000256" key="1">
    <source>
        <dbReference type="ARBA" id="ARBA00008635"/>
    </source>
</evidence>
<sequence length="81" mass="8814">MTEYQNESQFTQKILNSLTDASLKQEIAPGFRTLGTLAWHLVPHGGILTPTVLTFEAPSEHSMAPETAEEIVKAYSLASAP</sequence>
<proteinExistence type="inferred from homology"/>
<reference evidence="4" key="1">
    <citation type="journal article" date="2019" name="Int. J. Syst. Evol. Microbiol.">
        <title>The Global Catalogue of Microorganisms (GCM) 10K type strain sequencing project: providing services to taxonomists for standard genome sequencing and annotation.</title>
        <authorList>
            <consortium name="The Broad Institute Genomics Platform"/>
            <consortium name="The Broad Institute Genome Sequencing Center for Infectious Disease"/>
            <person name="Wu L."/>
            <person name="Ma J."/>
        </authorList>
    </citation>
    <scope>NUCLEOTIDE SEQUENCE [LARGE SCALE GENOMIC DNA]</scope>
    <source>
        <strain evidence="4">CGMCC 1.18575</strain>
    </source>
</reference>
<dbReference type="Proteomes" id="UP001596113">
    <property type="component" value="Unassembled WGS sequence"/>
</dbReference>
<dbReference type="Gene3D" id="1.20.120.450">
    <property type="entry name" value="dinb family like domain"/>
    <property type="match status" value="1"/>
</dbReference>
<comment type="caution">
    <text evidence="3">The sequence shown here is derived from an EMBL/GenBank/DDBJ whole genome shotgun (WGS) entry which is preliminary data.</text>
</comment>
<organism evidence="3 4">
    <name type="scientific">Cohnella soli</name>
    <dbReference type="NCBI Taxonomy" id="425005"/>
    <lineage>
        <taxon>Bacteria</taxon>
        <taxon>Bacillati</taxon>
        <taxon>Bacillota</taxon>
        <taxon>Bacilli</taxon>
        <taxon>Bacillales</taxon>
        <taxon>Paenibacillaceae</taxon>
        <taxon>Cohnella</taxon>
    </lineage>
</organism>
<dbReference type="EMBL" id="JBHSMI010000001">
    <property type="protein sequence ID" value="MFC5401156.1"/>
    <property type="molecule type" value="Genomic_DNA"/>
</dbReference>
<dbReference type="SUPFAM" id="SSF109854">
    <property type="entry name" value="DinB/YfiT-like putative metalloenzymes"/>
    <property type="match status" value="1"/>
</dbReference>
<evidence type="ECO:0000313" key="3">
    <source>
        <dbReference type="EMBL" id="MFC5401156.1"/>
    </source>
</evidence>
<dbReference type="Pfam" id="PF05163">
    <property type="entry name" value="DinB"/>
    <property type="match status" value="1"/>
</dbReference>
<keyword evidence="2" id="KW-0479">Metal-binding</keyword>
<name>A0ABW0HJ29_9BACL</name>
<dbReference type="InterPro" id="IPR007837">
    <property type="entry name" value="DinB"/>
</dbReference>
<protein>
    <submittedName>
        <fullName evidence="3">DinB family protein</fullName>
    </submittedName>
</protein>
<dbReference type="RefSeq" id="WP_378128530.1">
    <property type="nucleotide sequence ID" value="NZ_JBHSMI010000001.1"/>
</dbReference>
<dbReference type="InterPro" id="IPR034660">
    <property type="entry name" value="DinB/YfiT-like"/>
</dbReference>
<gene>
    <name evidence="3" type="ORF">ACFPOF_00220</name>
</gene>
<comment type="similarity">
    <text evidence="1">Belongs to the DinB family.</text>
</comment>
<evidence type="ECO:0000256" key="2">
    <source>
        <dbReference type="ARBA" id="ARBA00022723"/>
    </source>
</evidence>
<evidence type="ECO:0000313" key="4">
    <source>
        <dbReference type="Proteomes" id="UP001596113"/>
    </source>
</evidence>